<name>A0ABP9SB92_9MICC</name>
<evidence type="ECO:0000313" key="2">
    <source>
        <dbReference type="EMBL" id="GAA5193131.1"/>
    </source>
</evidence>
<feature type="compositionally biased region" description="Basic and acidic residues" evidence="1">
    <location>
        <begin position="52"/>
        <end position="61"/>
    </location>
</feature>
<dbReference type="Proteomes" id="UP001500200">
    <property type="component" value="Unassembled WGS sequence"/>
</dbReference>
<proteinExistence type="predicted"/>
<keyword evidence="3" id="KW-1185">Reference proteome</keyword>
<comment type="caution">
    <text evidence="2">The sequence shown here is derived from an EMBL/GenBank/DDBJ whole genome shotgun (WGS) entry which is preliminary data.</text>
</comment>
<reference evidence="3" key="1">
    <citation type="journal article" date="2019" name="Int. J. Syst. Evol. Microbiol.">
        <title>The Global Catalogue of Microorganisms (GCM) 10K type strain sequencing project: providing services to taxonomists for standard genome sequencing and annotation.</title>
        <authorList>
            <consortium name="The Broad Institute Genomics Platform"/>
            <consortium name="The Broad Institute Genome Sequencing Center for Infectious Disease"/>
            <person name="Wu L."/>
            <person name="Ma J."/>
        </authorList>
    </citation>
    <scope>NUCLEOTIDE SEQUENCE [LARGE SCALE GENOMIC DNA]</scope>
    <source>
        <strain evidence="3">JCM 18514</strain>
    </source>
</reference>
<evidence type="ECO:0000256" key="1">
    <source>
        <dbReference type="SAM" id="MobiDB-lite"/>
    </source>
</evidence>
<dbReference type="EMBL" id="BAABKK010000010">
    <property type="protein sequence ID" value="GAA5193131.1"/>
    <property type="molecule type" value="Genomic_DNA"/>
</dbReference>
<protein>
    <submittedName>
        <fullName evidence="2">Uncharacterized protein</fullName>
    </submittedName>
</protein>
<accession>A0ABP9SB92</accession>
<organism evidence="2 3">
    <name type="scientific">Arthrobacter gyeryongensis</name>
    <dbReference type="NCBI Taxonomy" id="1650592"/>
    <lineage>
        <taxon>Bacteria</taxon>
        <taxon>Bacillati</taxon>
        <taxon>Actinomycetota</taxon>
        <taxon>Actinomycetes</taxon>
        <taxon>Micrococcales</taxon>
        <taxon>Micrococcaceae</taxon>
        <taxon>Arthrobacter</taxon>
    </lineage>
</organism>
<evidence type="ECO:0000313" key="3">
    <source>
        <dbReference type="Proteomes" id="UP001500200"/>
    </source>
</evidence>
<gene>
    <name evidence="2" type="ORF">GCM10023346_17020</name>
</gene>
<feature type="region of interest" description="Disordered" evidence="1">
    <location>
        <begin position="47"/>
        <end position="77"/>
    </location>
</feature>
<sequence length="77" mass="8883">MFVMLDYNYGALKNVAFRNRFEHYDERIDRWWANSASHNILDKMISAPEAATGHDRDRSESMTRAPTELCSGARNSS</sequence>